<evidence type="ECO:0000313" key="3">
    <source>
        <dbReference type="Proteomes" id="UP000325105"/>
    </source>
</evidence>
<keyword evidence="3" id="KW-1185">Reference proteome</keyword>
<accession>A0A5S5D8L5</accession>
<sequence length="439" mass="50479">MYAAVITGAGPMSCRHMSYVINTLSGMKRIFYLFLCLSLSSTLSFGQETDLTPDDLFLRARQQAFDEKDYPQAIRLAKQALQQAPDYIDVRIFLGRVYTWSGHIDSARTVFKELSQANVKDEDFFLAYASTEYWNKQPDTAATIVDKGLALLPASQDLLLLKANISYSNSQYEATEQAVNKILQINPKHTEARALSKNIQEYLTRNAVGLTYNFVYFDKQFDDNWHIVGLSYRRTTPVGPVIFRANYGNKFAQNGMQFELEAYPRLSRMFYLYVGGSYADNRTIFPKYRTGVSLYANLPQSFEAEVGYRQLHFTNSIWMYTASVGKYYQNFWFNFRTYIAPNQEDIAHSYTATARYYTKGINDYVGFVIGTGLTPEENRNNLLDITPYKLKTFRVGGEYNFSVRRTNIISIATTYYNQEFRPGEKGNQLDIILGYVKAF</sequence>
<evidence type="ECO:0000313" key="2">
    <source>
        <dbReference type="EMBL" id="TYP92437.1"/>
    </source>
</evidence>
<dbReference type="AlphaFoldDB" id="A0A5S5D8L5"/>
<dbReference type="InterPro" id="IPR030887">
    <property type="entry name" value="Beta-barrel_YaiO"/>
</dbReference>
<feature type="domain" description="YaiO beta-barrel" evidence="1">
    <location>
        <begin position="206"/>
        <end position="377"/>
    </location>
</feature>
<name>A0A5S5D8L5_9SPHI</name>
<organism evidence="2 3">
    <name type="scientific">Sphingobacterium allocomposti</name>
    <dbReference type="NCBI Taxonomy" id="415956"/>
    <lineage>
        <taxon>Bacteria</taxon>
        <taxon>Pseudomonadati</taxon>
        <taxon>Bacteroidota</taxon>
        <taxon>Sphingobacteriia</taxon>
        <taxon>Sphingobacteriales</taxon>
        <taxon>Sphingobacteriaceae</taxon>
        <taxon>Sphingobacterium</taxon>
    </lineage>
</organism>
<dbReference type="Pfam" id="PF19413">
    <property type="entry name" value="YaiO"/>
    <property type="match status" value="1"/>
</dbReference>
<gene>
    <name evidence="2" type="ORF">BC792_11639</name>
</gene>
<reference evidence="2 3" key="1">
    <citation type="submission" date="2019-07" db="EMBL/GenBank/DDBJ databases">
        <title>Genomic Encyclopedia of Archaeal and Bacterial Type Strains, Phase II (KMG-II): from individual species to whole genera.</title>
        <authorList>
            <person name="Goeker M."/>
        </authorList>
    </citation>
    <scope>NUCLEOTIDE SEQUENCE [LARGE SCALE GENOMIC DNA]</scope>
    <source>
        <strain evidence="2 3">DSM 18850</strain>
    </source>
</reference>
<dbReference type="Gene3D" id="1.25.40.10">
    <property type="entry name" value="Tetratricopeptide repeat domain"/>
    <property type="match status" value="1"/>
</dbReference>
<dbReference type="EMBL" id="VNHX01000016">
    <property type="protein sequence ID" value="TYP92437.1"/>
    <property type="molecule type" value="Genomic_DNA"/>
</dbReference>
<dbReference type="SUPFAM" id="SSF48452">
    <property type="entry name" value="TPR-like"/>
    <property type="match status" value="1"/>
</dbReference>
<dbReference type="Proteomes" id="UP000325105">
    <property type="component" value="Unassembled WGS sequence"/>
</dbReference>
<evidence type="ECO:0000259" key="1">
    <source>
        <dbReference type="Pfam" id="PF19413"/>
    </source>
</evidence>
<dbReference type="NCBIfam" id="TIGR04390">
    <property type="entry name" value="OMP_YaiO_dom"/>
    <property type="match status" value="1"/>
</dbReference>
<comment type="caution">
    <text evidence="2">The sequence shown here is derived from an EMBL/GenBank/DDBJ whole genome shotgun (WGS) entry which is preliminary data.</text>
</comment>
<protein>
    <submittedName>
        <fullName evidence="2">YaiO family outer membrane protein</fullName>
    </submittedName>
</protein>
<proteinExistence type="predicted"/>
<dbReference type="Pfam" id="PF14559">
    <property type="entry name" value="TPR_19"/>
    <property type="match status" value="1"/>
</dbReference>
<dbReference type="InterPro" id="IPR011990">
    <property type="entry name" value="TPR-like_helical_dom_sf"/>
</dbReference>